<name>A0A9D9NKS4_9BACT</name>
<evidence type="ECO:0000313" key="1">
    <source>
        <dbReference type="EMBL" id="MBO8476748.1"/>
    </source>
</evidence>
<reference evidence="1" key="2">
    <citation type="journal article" date="2021" name="PeerJ">
        <title>Extensive microbial diversity within the chicken gut microbiome revealed by metagenomics and culture.</title>
        <authorList>
            <person name="Gilroy R."/>
            <person name="Ravi A."/>
            <person name="Getino M."/>
            <person name="Pursley I."/>
            <person name="Horton D.L."/>
            <person name="Alikhan N.F."/>
            <person name="Baker D."/>
            <person name="Gharbi K."/>
            <person name="Hall N."/>
            <person name="Watson M."/>
            <person name="Adriaenssens E.M."/>
            <person name="Foster-Nyarko E."/>
            <person name="Jarju S."/>
            <person name="Secka A."/>
            <person name="Antonio M."/>
            <person name="Oren A."/>
            <person name="Chaudhuri R.R."/>
            <person name="La Ragione R."/>
            <person name="Hildebrand F."/>
            <person name="Pallen M.J."/>
        </authorList>
    </citation>
    <scope>NUCLEOTIDE SEQUENCE</scope>
    <source>
        <strain evidence="1">6919</strain>
    </source>
</reference>
<organism evidence="1 2">
    <name type="scientific">Candidatus Limisoma faecipullorum</name>
    <dbReference type="NCBI Taxonomy" id="2840854"/>
    <lineage>
        <taxon>Bacteria</taxon>
        <taxon>Pseudomonadati</taxon>
        <taxon>Bacteroidota</taxon>
        <taxon>Bacteroidia</taxon>
        <taxon>Bacteroidales</taxon>
        <taxon>Candidatus Limisoma</taxon>
    </lineage>
</organism>
<proteinExistence type="predicted"/>
<gene>
    <name evidence="1" type="ORF">IAB88_07120</name>
</gene>
<comment type="caution">
    <text evidence="1">The sequence shown here is derived from an EMBL/GenBank/DDBJ whole genome shotgun (WGS) entry which is preliminary data.</text>
</comment>
<evidence type="ECO:0000313" key="2">
    <source>
        <dbReference type="Proteomes" id="UP000823598"/>
    </source>
</evidence>
<dbReference type="Proteomes" id="UP000823598">
    <property type="component" value="Unassembled WGS sequence"/>
</dbReference>
<accession>A0A9D9NKS4</accession>
<protein>
    <submittedName>
        <fullName evidence="1">Uncharacterized protein</fullName>
    </submittedName>
</protein>
<reference evidence="1" key="1">
    <citation type="submission" date="2020-10" db="EMBL/GenBank/DDBJ databases">
        <authorList>
            <person name="Gilroy R."/>
        </authorList>
    </citation>
    <scope>NUCLEOTIDE SEQUENCE</scope>
    <source>
        <strain evidence="1">6919</strain>
    </source>
</reference>
<sequence>MGLLYNNKKKTDLVILDEQELEKNEDKEYDFVLIPDADDSDDSEVEKND</sequence>
<dbReference type="AlphaFoldDB" id="A0A9D9NKS4"/>
<dbReference type="EMBL" id="JADIMC010000080">
    <property type="protein sequence ID" value="MBO8476748.1"/>
    <property type="molecule type" value="Genomic_DNA"/>
</dbReference>